<comment type="subcellular location">
    <subcellularLocation>
        <location evidence="5">Cytoplasm</location>
    </subcellularLocation>
</comment>
<proteinExistence type="inferred from homology"/>
<comment type="pathway">
    <text evidence="5">Cofactor biosynthesis; coenzyme A biosynthesis; CoA from (R)-pantothenate: step 5/5.</text>
</comment>
<evidence type="ECO:0000256" key="1">
    <source>
        <dbReference type="ARBA" id="ARBA00009018"/>
    </source>
</evidence>
<evidence type="ECO:0000256" key="4">
    <source>
        <dbReference type="ARBA" id="ARBA00022993"/>
    </source>
</evidence>
<dbReference type="PANTHER" id="PTHR10695:SF46">
    <property type="entry name" value="BIFUNCTIONAL COENZYME A SYNTHASE-RELATED"/>
    <property type="match status" value="1"/>
</dbReference>
<organism evidence="7 8">
    <name type="scientific">Candidatus Alistipes intestinigallinarum</name>
    <dbReference type="NCBI Taxonomy" id="2838440"/>
    <lineage>
        <taxon>Bacteria</taxon>
        <taxon>Pseudomonadati</taxon>
        <taxon>Bacteroidota</taxon>
        <taxon>Bacteroidia</taxon>
        <taxon>Bacteroidales</taxon>
        <taxon>Rikenellaceae</taxon>
        <taxon>Alistipes</taxon>
    </lineage>
</organism>
<keyword evidence="4 5" id="KW-0173">Coenzyme A biosynthesis</keyword>
<dbReference type="PANTHER" id="PTHR10695">
    <property type="entry name" value="DEPHOSPHO-COA KINASE-RELATED"/>
    <property type="match status" value="1"/>
</dbReference>
<dbReference type="InterPro" id="IPR027417">
    <property type="entry name" value="P-loop_NTPase"/>
</dbReference>
<keyword evidence="5" id="KW-0963">Cytoplasm</keyword>
<evidence type="ECO:0000256" key="3">
    <source>
        <dbReference type="ARBA" id="ARBA00022840"/>
    </source>
</evidence>
<dbReference type="SUPFAM" id="SSF52540">
    <property type="entry name" value="P-loop containing nucleoside triphosphate hydrolases"/>
    <property type="match status" value="1"/>
</dbReference>
<protein>
    <recommendedName>
        <fullName evidence="5 6">Dephospho-CoA kinase</fullName>
        <ecNumber evidence="5 6">2.7.1.24</ecNumber>
    </recommendedName>
    <alternativeName>
        <fullName evidence="5">Dephosphocoenzyme A kinase</fullName>
    </alternativeName>
</protein>
<dbReference type="GO" id="GO:0005524">
    <property type="term" value="F:ATP binding"/>
    <property type="evidence" value="ECO:0007669"/>
    <property type="project" value="UniProtKB-UniRule"/>
</dbReference>
<dbReference type="PROSITE" id="PS51219">
    <property type="entry name" value="DPCK"/>
    <property type="match status" value="1"/>
</dbReference>
<dbReference type="NCBIfam" id="TIGR00152">
    <property type="entry name" value="dephospho-CoA kinase"/>
    <property type="match status" value="1"/>
</dbReference>
<accession>A0A9D1Z113</accession>
<dbReference type="Proteomes" id="UP000886844">
    <property type="component" value="Unassembled WGS sequence"/>
</dbReference>
<dbReference type="EC" id="2.7.1.24" evidence="5 6"/>
<keyword evidence="5 7" id="KW-0418">Kinase</keyword>
<dbReference type="HAMAP" id="MF_00376">
    <property type="entry name" value="Dephospho_CoA_kinase"/>
    <property type="match status" value="1"/>
</dbReference>
<gene>
    <name evidence="5 7" type="primary">coaE</name>
    <name evidence="7" type="ORF">H9828_07140</name>
</gene>
<keyword evidence="5 7" id="KW-0808">Transferase</keyword>
<reference evidence="7" key="2">
    <citation type="submission" date="2021-04" db="EMBL/GenBank/DDBJ databases">
        <authorList>
            <person name="Gilroy R."/>
        </authorList>
    </citation>
    <scope>NUCLEOTIDE SEQUENCE</scope>
    <source>
        <strain evidence="7">5134</strain>
    </source>
</reference>
<evidence type="ECO:0000313" key="7">
    <source>
        <dbReference type="EMBL" id="HIY69175.1"/>
    </source>
</evidence>
<evidence type="ECO:0000256" key="2">
    <source>
        <dbReference type="ARBA" id="ARBA00022741"/>
    </source>
</evidence>
<evidence type="ECO:0000313" key="8">
    <source>
        <dbReference type="Proteomes" id="UP000886844"/>
    </source>
</evidence>
<dbReference type="EMBL" id="DXDA01000057">
    <property type="protein sequence ID" value="HIY69175.1"/>
    <property type="molecule type" value="Genomic_DNA"/>
</dbReference>
<evidence type="ECO:0000256" key="6">
    <source>
        <dbReference type="NCBIfam" id="TIGR00152"/>
    </source>
</evidence>
<comment type="function">
    <text evidence="5">Catalyzes the phosphorylation of the 3'-hydroxyl group of dephosphocoenzyme A to form coenzyme A.</text>
</comment>
<keyword evidence="3 5" id="KW-0067">ATP-binding</keyword>
<comment type="catalytic activity">
    <reaction evidence="5">
        <text>3'-dephospho-CoA + ATP = ADP + CoA + H(+)</text>
        <dbReference type="Rhea" id="RHEA:18245"/>
        <dbReference type="ChEBI" id="CHEBI:15378"/>
        <dbReference type="ChEBI" id="CHEBI:30616"/>
        <dbReference type="ChEBI" id="CHEBI:57287"/>
        <dbReference type="ChEBI" id="CHEBI:57328"/>
        <dbReference type="ChEBI" id="CHEBI:456216"/>
        <dbReference type="EC" id="2.7.1.24"/>
    </reaction>
</comment>
<name>A0A9D1Z113_9BACT</name>
<reference evidence="7" key="1">
    <citation type="journal article" date="2021" name="PeerJ">
        <title>Extensive microbial diversity within the chicken gut microbiome revealed by metagenomics and culture.</title>
        <authorList>
            <person name="Gilroy R."/>
            <person name="Ravi A."/>
            <person name="Getino M."/>
            <person name="Pursley I."/>
            <person name="Horton D.L."/>
            <person name="Alikhan N.F."/>
            <person name="Baker D."/>
            <person name="Gharbi K."/>
            <person name="Hall N."/>
            <person name="Watson M."/>
            <person name="Adriaenssens E.M."/>
            <person name="Foster-Nyarko E."/>
            <person name="Jarju S."/>
            <person name="Secka A."/>
            <person name="Antonio M."/>
            <person name="Oren A."/>
            <person name="Chaudhuri R.R."/>
            <person name="La Ragione R."/>
            <person name="Hildebrand F."/>
            <person name="Pallen M.J."/>
        </authorList>
    </citation>
    <scope>NUCLEOTIDE SEQUENCE</scope>
    <source>
        <strain evidence="7">5134</strain>
    </source>
</reference>
<comment type="similarity">
    <text evidence="1 5">Belongs to the CoaE family.</text>
</comment>
<dbReference type="GO" id="GO:0004140">
    <property type="term" value="F:dephospho-CoA kinase activity"/>
    <property type="evidence" value="ECO:0007669"/>
    <property type="project" value="UniProtKB-UniRule"/>
</dbReference>
<feature type="binding site" evidence="5">
    <location>
        <begin position="10"/>
        <end position="15"/>
    </location>
    <ligand>
        <name>ATP</name>
        <dbReference type="ChEBI" id="CHEBI:30616"/>
    </ligand>
</feature>
<comment type="caution">
    <text evidence="7">The sequence shown here is derived from an EMBL/GenBank/DDBJ whole genome shotgun (WGS) entry which is preliminary data.</text>
</comment>
<dbReference type="GO" id="GO:0015937">
    <property type="term" value="P:coenzyme A biosynthetic process"/>
    <property type="evidence" value="ECO:0007669"/>
    <property type="project" value="UniProtKB-UniRule"/>
</dbReference>
<dbReference type="InterPro" id="IPR001977">
    <property type="entry name" value="Depp_CoAkinase"/>
</dbReference>
<dbReference type="Gene3D" id="3.40.50.300">
    <property type="entry name" value="P-loop containing nucleotide triphosphate hydrolases"/>
    <property type="match status" value="1"/>
</dbReference>
<evidence type="ECO:0000256" key="5">
    <source>
        <dbReference type="HAMAP-Rule" id="MF_00376"/>
    </source>
</evidence>
<sequence length="197" mass="21662">MKVGITGGIGSGKSTVCRLFAQRGIAVYDSDREAKRLMAEDPSLRAGITARFGVEAYAEGVLNRSYLAGRVFSDPQALADLNALVHPAVVADFAAWAERQSGPYVVLESAILFEAGLEHAVDRTVAVLAPLELRLSRTCRRDGCDEEAVRRRMAAQMDDDTLRDRADYAVVNIFEADLEPTVAELDRRFTLESRQRS</sequence>
<dbReference type="AlphaFoldDB" id="A0A9D1Z113"/>
<dbReference type="GO" id="GO:0005737">
    <property type="term" value="C:cytoplasm"/>
    <property type="evidence" value="ECO:0007669"/>
    <property type="project" value="UniProtKB-SubCell"/>
</dbReference>
<dbReference type="Pfam" id="PF01121">
    <property type="entry name" value="CoaE"/>
    <property type="match status" value="1"/>
</dbReference>
<keyword evidence="2 5" id="KW-0547">Nucleotide-binding</keyword>
<dbReference type="CDD" id="cd02022">
    <property type="entry name" value="DPCK"/>
    <property type="match status" value="1"/>
</dbReference>